<keyword evidence="8 12" id="KW-0733">Signal recognition particle</keyword>
<dbReference type="InterPro" id="IPR034652">
    <property type="entry name" value="SRP68-RBD"/>
</dbReference>
<comment type="function">
    <text evidence="12">Component of the signal recognition particle (SRP) complex, a ribonucleoprotein complex that mediates the cotranslational targeting of secretory and membrane proteins to the endoplasmic reticulum (ER). The SRP complex interacts with the signal sequence in nascent secretory and membrane proteins and directs them to the membrane of the ER.</text>
</comment>
<dbReference type="InterPro" id="IPR026258">
    <property type="entry name" value="SRP68"/>
</dbReference>
<keyword evidence="5 12" id="KW-0963">Cytoplasm</keyword>
<organism evidence="14">
    <name type="scientific">Corethrella appendiculata</name>
    <dbReference type="NCBI Taxonomy" id="1370023"/>
    <lineage>
        <taxon>Eukaryota</taxon>
        <taxon>Metazoa</taxon>
        <taxon>Ecdysozoa</taxon>
        <taxon>Arthropoda</taxon>
        <taxon>Hexapoda</taxon>
        <taxon>Insecta</taxon>
        <taxon>Pterygota</taxon>
        <taxon>Neoptera</taxon>
        <taxon>Endopterygota</taxon>
        <taxon>Diptera</taxon>
        <taxon>Nematocera</taxon>
        <taxon>Culicoidea</taxon>
        <taxon>Chaoboridae</taxon>
        <taxon>Corethrella</taxon>
    </lineage>
</organism>
<name>U5EUQ1_9DIPT</name>
<protein>
    <recommendedName>
        <fullName evidence="11 12">Signal recognition particle subunit SRP68</fullName>
        <shortName evidence="12">SRP68</shortName>
    </recommendedName>
</protein>
<accession>U5EUQ1</accession>
<keyword evidence="7 12" id="KW-0694">RNA-binding</keyword>
<keyword evidence="10 12" id="KW-0687">Ribonucleoprotein</keyword>
<proteinExistence type="evidence at transcript level"/>
<evidence type="ECO:0000313" key="14">
    <source>
        <dbReference type="EMBL" id="JAB57648.1"/>
    </source>
</evidence>
<dbReference type="FunFam" id="1.10.3450.40:FF:000001">
    <property type="entry name" value="Signal recognition particle subunit SRP68"/>
    <property type="match status" value="1"/>
</dbReference>
<reference evidence="14" key="1">
    <citation type="journal article" date="2014" name="Insect Biochem. Mol. Biol.">
        <title>An insight into the sialome of the frog biting fly, Corethrella appendiculata.</title>
        <authorList>
            <person name="Ribeiro J.M.C."/>
            <person name="Chagas A.C."/>
            <person name="Pham V.M."/>
            <person name="Lounibos L.P."/>
            <person name="Calvo E."/>
        </authorList>
    </citation>
    <scope>NUCLEOTIDE SEQUENCE</scope>
    <source>
        <tissue evidence="14">Salivary glands</tissue>
    </source>
</reference>
<dbReference type="GO" id="GO:0008312">
    <property type="term" value="F:7S RNA binding"/>
    <property type="evidence" value="ECO:0007669"/>
    <property type="project" value="InterPro"/>
</dbReference>
<dbReference type="CDD" id="cd15481">
    <property type="entry name" value="SRP68-RBD"/>
    <property type="match status" value="1"/>
</dbReference>
<dbReference type="GO" id="GO:0005786">
    <property type="term" value="C:signal recognition particle, endoplasmic reticulum targeting"/>
    <property type="evidence" value="ECO:0007669"/>
    <property type="project" value="UniProtKB-KW"/>
</dbReference>
<evidence type="ECO:0000256" key="11">
    <source>
        <dbReference type="ARBA" id="ARBA00029498"/>
    </source>
</evidence>
<comment type="subcellular location">
    <subcellularLocation>
        <location evidence="2 12">Cytoplasm</location>
    </subcellularLocation>
    <subcellularLocation>
        <location evidence="1">Endoplasmic reticulum</location>
    </subcellularLocation>
    <subcellularLocation>
        <location evidence="3">Nucleus</location>
        <location evidence="3">Nucleolus</location>
    </subcellularLocation>
</comment>
<evidence type="ECO:0000256" key="5">
    <source>
        <dbReference type="ARBA" id="ARBA00022490"/>
    </source>
</evidence>
<dbReference type="EMBL" id="GANO01002223">
    <property type="protein sequence ID" value="JAB57648.1"/>
    <property type="molecule type" value="mRNA"/>
</dbReference>
<dbReference type="GO" id="GO:0006614">
    <property type="term" value="P:SRP-dependent cotranslational protein targeting to membrane"/>
    <property type="evidence" value="ECO:0007669"/>
    <property type="project" value="InterPro"/>
</dbReference>
<evidence type="ECO:0000256" key="7">
    <source>
        <dbReference type="ARBA" id="ARBA00022884"/>
    </source>
</evidence>
<keyword evidence="6" id="KW-0256">Endoplasmic reticulum</keyword>
<dbReference type="GO" id="GO:0005829">
    <property type="term" value="C:cytosol"/>
    <property type="evidence" value="ECO:0007669"/>
    <property type="project" value="UniProtKB-ARBA"/>
</dbReference>
<evidence type="ECO:0000256" key="3">
    <source>
        <dbReference type="ARBA" id="ARBA00004604"/>
    </source>
</evidence>
<evidence type="ECO:0000256" key="12">
    <source>
        <dbReference type="PIRNR" id="PIRNR038995"/>
    </source>
</evidence>
<evidence type="ECO:0000256" key="1">
    <source>
        <dbReference type="ARBA" id="ARBA00004240"/>
    </source>
</evidence>
<dbReference type="PANTHER" id="PTHR12860:SF0">
    <property type="entry name" value="SIGNAL RECOGNITION PARTICLE SUBUNIT SRP68"/>
    <property type="match status" value="1"/>
</dbReference>
<evidence type="ECO:0000256" key="6">
    <source>
        <dbReference type="ARBA" id="ARBA00022824"/>
    </source>
</evidence>
<keyword evidence="9" id="KW-0539">Nucleus</keyword>
<evidence type="ECO:0000256" key="10">
    <source>
        <dbReference type="ARBA" id="ARBA00023274"/>
    </source>
</evidence>
<dbReference type="PANTHER" id="PTHR12860">
    <property type="entry name" value="SIGNAL RECOGNITION PARTICLE 68 KDA PROTEIN"/>
    <property type="match status" value="1"/>
</dbReference>
<dbReference type="GO" id="GO:0005730">
    <property type="term" value="C:nucleolus"/>
    <property type="evidence" value="ECO:0007669"/>
    <property type="project" value="UniProtKB-SubCell"/>
</dbReference>
<dbReference type="Pfam" id="PF16969">
    <property type="entry name" value="SRP68"/>
    <property type="match status" value="1"/>
</dbReference>
<dbReference type="GO" id="GO:0005047">
    <property type="term" value="F:signal recognition particle binding"/>
    <property type="evidence" value="ECO:0007669"/>
    <property type="project" value="InterPro"/>
</dbReference>
<dbReference type="AlphaFoldDB" id="U5EUQ1"/>
<evidence type="ECO:0000256" key="2">
    <source>
        <dbReference type="ARBA" id="ARBA00004496"/>
    </source>
</evidence>
<dbReference type="InterPro" id="IPR038253">
    <property type="entry name" value="SRP68_N_sf"/>
</dbReference>
<sequence>MVELKSKKAENSSKESENPSESMQVENESNRVFNIEILRIIKEFQQQHGLRHGDYQRYRGYCSRRIKRLRKTLNIPQGDKRHYRKRDVTTVNLEKVNADERLIHIPLMLAERAWAYGMQLRQESNTELRKKFHLIGKLRKACVYALQLQELCNSQYCDARTKLEAEAYCAWIHGSLHFELSLWKSAAENLKKAQVVYENLALALPEEEQIIYKSKCDELTPSLRYCAYNIGENTSMDDLLEMRAQGLTENLGALIVQTKTESMEAFQTTEWRGRKVTVRSEKVRLFLLSIQDLEKSVEKVKTFPAKIEILENVLLDCKDAISVIKDEIKQDPKLRMGAESGLTGIQYLLTYLSYIRLTLTLKRNLFLVAQGKKNLDEQSTSISTTGGGDGKKTKPQDISRLYEIILQNVSELQQLPGMESDKTYQSEIDTLSLTFKSFRCYYIAITLVHLKRWKEAVAMYERSTKYAKDALDSKSILPEFNLTVELNELIKTIEGCKFSAHAYSVLEEDTGEDSVLYGKTQKSSKPLFERLSQYKEDAALNSRNPNVFKLTPDMQPIPCKPLFFDLALNFVEFPSLEDKIEVSNKQKAAGISGFVKGFLGWGGNKQ</sequence>
<dbReference type="GO" id="GO:0030942">
    <property type="term" value="F:endoplasmic reticulum signal peptide binding"/>
    <property type="evidence" value="ECO:0007669"/>
    <property type="project" value="InterPro"/>
</dbReference>
<feature type="region of interest" description="Disordered" evidence="13">
    <location>
        <begin position="1"/>
        <end position="26"/>
    </location>
</feature>
<dbReference type="Gene3D" id="1.10.3450.40">
    <property type="entry name" value="Signal recognition particle, SRP68 subunit, RNA-binding domain"/>
    <property type="match status" value="1"/>
</dbReference>
<evidence type="ECO:0000256" key="9">
    <source>
        <dbReference type="ARBA" id="ARBA00023242"/>
    </source>
</evidence>
<comment type="similarity">
    <text evidence="4 12">Belongs to the SRP68 family.</text>
</comment>
<evidence type="ECO:0000256" key="8">
    <source>
        <dbReference type="ARBA" id="ARBA00023135"/>
    </source>
</evidence>
<evidence type="ECO:0000256" key="4">
    <source>
        <dbReference type="ARBA" id="ARBA00009352"/>
    </source>
</evidence>
<dbReference type="GO" id="GO:0005783">
    <property type="term" value="C:endoplasmic reticulum"/>
    <property type="evidence" value="ECO:0007669"/>
    <property type="project" value="UniProtKB-SubCell"/>
</dbReference>
<feature type="compositionally biased region" description="Basic and acidic residues" evidence="13">
    <location>
        <begin position="1"/>
        <end position="17"/>
    </location>
</feature>
<dbReference type="PIRSF" id="PIRSF038995">
    <property type="entry name" value="SRP68"/>
    <property type="match status" value="1"/>
</dbReference>
<evidence type="ECO:0000256" key="13">
    <source>
        <dbReference type="SAM" id="MobiDB-lite"/>
    </source>
</evidence>